<evidence type="ECO:0000313" key="3">
    <source>
        <dbReference type="EMBL" id="MDX8419791.1"/>
    </source>
</evidence>
<evidence type="ECO:0000313" key="4">
    <source>
        <dbReference type="Proteomes" id="UP001286174"/>
    </source>
</evidence>
<dbReference type="InterPro" id="IPR006976">
    <property type="entry name" value="VanZ-like"/>
</dbReference>
<dbReference type="RefSeq" id="WP_277635042.1">
    <property type="nucleotide sequence ID" value="NZ_JALBUR010000014.1"/>
</dbReference>
<protein>
    <submittedName>
        <fullName evidence="3">VanZ family protein</fullName>
    </submittedName>
</protein>
<feature type="transmembrane region" description="Helical" evidence="1">
    <location>
        <begin position="12"/>
        <end position="29"/>
    </location>
</feature>
<proteinExistence type="predicted"/>
<dbReference type="Proteomes" id="UP001286174">
    <property type="component" value="Unassembled WGS sequence"/>
</dbReference>
<dbReference type="NCBIfam" id="NF037970">
    <property type="entry name" value="vanZ_1"/>
    <property type="match status" value="1"/>
</dbReference>
<keyword evidence="1" id="KW-0812">Transmembrane</keyword>
<feature type="domain" description="VanZ-like" evidence="2">
    <location>
        <begin position="15"/>
        <end position="141"/>
    </location>
</feature>
<keyword evidence="4" id="KW-1185">Reference proteome</keyword>
<reference evidence="3 4" key="1">
    <citation type="submission" date="2022-03" db="EMBL/GenBank/DDBJ databases">
        <title>Novel taxa within the pig intestine.</title>
        <authorList>
            <person name="Wylensek D."/>
            <person name="Bishof K."/>
            <person name="Afrizal A."/>
            <person name="Clavel T."/>
        </authorList>
    </citation>
    <scope>NUCLEOTIDE SEQUENCE [LARGE SCALE GENOMIC DNA]</scope>
    <source>
        <strain evidence="3 4">CLA-KB-P133</strain>
    </source>
</reference>
<name>A0AB35U6X8_9FIRM</name>
<evidence type="ECO:0000259" key="2">
    <source>
        <dbReference type="Pfam" id="PF04892"/>
    </source>
</evidence>
<keyword evidence="1" id="KW-1133">Transmembrane helix</keyword>
<evidence type="ECO:0000256" key="1">
    <source>
        <dbReference type="SAM" id="Phobius"/>
    </source>
</evidence>
<keyword evidence="1" id="KW-0472">Membrane</keyword>
<comment type="caution">
    <text evidence="3">The sequence shown here is derived from an EMBL/GenBank/DDBJ whole genome shotgun (WGS) entry which is preliminary data.</text>
</comment>
<dbReference type="Pfam" id="PF04892">
    <property type="entry name" value="VanZ"/>
    <property type="match status" value="1"/>
</dbReference>
<dbReference type="AlphaFoldDB" id="A0AB35U6X8"/>
<organism evidence="3 4">
    <name type="scientific">Grylomicrobium aquisgranensis</name>
    <dbReference type="NCBI Taxonomy" id="2926318"/>
    <lineage>
        <taxon>Bacteria</taxon>
        <taxon>Bacillati</taxon>
        <taxon>Bacillota</taxon>
        <taxon>Erysipelotrichia</taxon>
        <taxon>Erysipelotrichales</taxon>
        <taxon>Erysipelotrichaceae</taxon>
        <taxon>Grylomicrobium</taxon>
    </lineage>
</organism>
<accession>A0AB35U6X8</accession>
<feature type="transmembrane region" description="Helical" evidence="1">
    <location>
        <begin position="124"/>
        <end position="145"/>
    </location>
</feature>
<sequence>MAEMKTQTKNNKWMWIIVAIYLFLIWHNSMETGTASGSLSRSITLAILPWVEKTGFTVPFDTLHFYVRKLAHFSEYFVLALLVYPAGRFNHKSWPKWVLWPASSIIDESIQHFVPGRYGSIRDVCIDMTGYITGIFIAYLVRLMINDLKNG</sequence>
<dbReference type="EMBL" id="JALBUR010000014">
    <property type="protein sequence ID" value="MDX8419791.1"/>
    <property type="molecule type" value="Genomic_DNA"/>
</dbReference>
<gene>
    <name evidence="3" type="ORF">MOZ60_06745</name>
</gene>